<dbReference type="PANTHER" id="PTHR23275:SF101">
    <property type="entry name" value="PROTEIN CONVERTASE SUBTILISIN_KEXINTYPE 5, PUTATIVE-RELATED"/>
    <property type="match status" value="1"/>
</dbReference>
<name>L7FMH9_ENTIV</name>
<keyword evidence="2" id="KW-1185">Reference proteome</keyword>
<dbReference type="AlphaFoldDB" id="L7FMH9"/>
<evidence type="ECO:0000313" key="2">
    <source>
        <dbReference type="Proteomes" id="UP000014680"/>
    </source>
</evidence>
<protein>
    <submittedName>
        <fullName evidence="1">Uncharacterized protein</fullName>
    </submittedName>
</protein>
<dbReference type="InterPro" id="IPR009030">
    <property type="entry name" value="Growth_fac_rcpt_cys_sf"/>
</dbReference>
<dbReference type="EMBL" id="KB206687">
    <property type="protein sequence ID" value="ELP88919.1"/>
    <property type="molecule type" value="Genomic_DNA"/>
</dbReference>
<sequence length="309" mass="34899">MYALSLDWCWKGFMLHFFFCFLHKWVASLFGNHLQNVKISCTSIFLLVIDIPKDLASIWVSLNNTQLFNKKKTDQLVKKIVGKSEFFLLNDFMKTSKNNTSNLKSGGVNCEGYYNKYCSSCMSGKMSCKQCENGYSPMYDTTNSNIVQCANILTTGQYWWCGATTKIWLTQMGNAGVCYQCSSNYPYYYENNCHKCQQGYNFKNGICNQCNGCSTCYSNGCKEGTCLESFYGKQVWNNEQQYFEYQCIACGVGCSSCTSDGCLACNTGFYLKDGVCTTCPNTCSLCSTTSSECIQCQQNYVFQNPKTVE</sequence>
<accession>L7FMH9</accession>
<evidence type="ECO:0000313" key="1">
    <source>
        <dbReference type="EMBL" id="ELP88919.1"/>
    </source>
</evidence>
<dbReference type="GeneID" id="14887901"/>
<dbReference type="SUPFAM" id="SSF57184">
    <property type="entry name" value="Growth factor receptor domain"/>
    <property type="match status" value="1"/>
</dbReference>
<dbReference type="OrthoDB" id="300641at2759"/>
<proteinExistence type="predicted"/>
<gene>
    <name evidence="1" type="ORF">EIN_357220</name>
</gene>
<reference evidence="1 2" key="1">
    <citation type="submission" date="2012-10" db="EMBL/GenBank/DDBJ databases">
        <authorList>
            <person name="Zafar N."/>
            <person name="Inman J."/>
            <person name="Hall N."/>
            <person name="Lorenzi H."/>
            <person name="Caler E."/>
        </authorList>
    </citation>
    <scope>NUCLEOTIDE SEQUENCE [LARGE SCALE GENOMIC DNA]</scope>
    <source>
        <strain evidence="1 2">IP1</strain>
    </source>
</reference>
<dbReference type="PANTHER" id="PTHR23275">
    <property type="entry name" value="CABRIOLET.-RELATED"/>
    <property type="match status" value="1"/>
</dbReference>
<dbReference type="Proteomes" id="UP000014680">
    <property type="component" value="Unassembled WGS sequence"/>
</dbReference>
<organism evidence="1 2">
    <name type="scientific">Entamoeba invadens IP1</name>
    <dbReference type="NCBI Taxonomy" id="370355"/>
    <lineage>
        <taxon>Eukaryota</taxon>
        <taxon>Amoebozoa</taxon>
        <taxon>Evosea</taxon>
        <taxon>Archamoebae</taxon>
        <taxon>Mastigamoebida</taxon>
        <taxon>Entamoebidae</taxon>
        <taxon>Entamoeba</taxon>
    </lineage>
</organism>
<dbReference type="RefSeq" id="XP_004255690.1">
    <property type="nucleotide sequence ID" value="XM_004255642.1"/>
</dbReference>
<dbReference type="InterPro" id="IPR052798">
    <property type="entry name" value="Giardia_VSA"/>
</dbReference>
<dbReference type="KEGG" id="eiv:EIN_357220"/>
<dbReference type="VEuPathDB" id="AmoebaDB:EIN_357220"/>